<reference evidence="2" key="1">
    <citation type="submission" date="2023-07" db="EMBL/GenBank/DDBJ databases">
        <authorList>
            <person name="Luz R."/>
            <person name="Cordeiro R."/>
            <person name="Fonseca A."/>
            <person name="Goncalves V."/>
        </authorList>
    </citation>
    <scope>NUCLEOTIDE SEQUENCE [LARGE SCALE GENOMIC DNA]</scope>
    <source>
        <strain evidence="2">BACA0444</strain>
    </source>
</reference>
<evidence type="ECO:0000313" key="1">
    <source>
        <dbReference type="EMBL" id="MDS3860411.1"/>
    </source>
</evidence>
<accession>A0AAE4JVU2</accession>
<name>A0AAE4JVU2_9CYAN</name>
<dbReference type="EMBL" id="JAVMIP010000004">
    <property type="protein sequence ID" value="MDS3860411.1"/>
    <property type="molecule type" value="Genomic_DNA"/>
</dbReference>
<gene>
    <name evidence="1" type="ORF">RIF25_06270</name>
</gene>
<sequence>MARYLPHSLVLQVSQMFAQGQSFFAQAKVEDWLKLRQENPQDYEIQFQQSPAPPGSGLVVQVNVILKRRDGSPVDPWLLEQLAAESKNIA</sequence>
<protein>
    <submittedName>
        <fullName evidence="1">Uncharacterized protein</fullName>
    </submittedName>
</protein>
<comment type="caution">
    <text evidence="1">The sequence shown here is derived from an EMBL/GenBank/DDBJ whole genome shotgun (WGS) entry which is preliminary data.</text>
</comment>
<dbReference type="RefSeq" id="WP_322877688.1">
    <property type="nucleotide sequence ID" value="NZ_JAVMIP010000004.1"/>
</dbReference>
<proteinExistence type="predicted"/>
<evidence type="ECO:0000313" key="2">
    <source>
        <dbReference type="Proteomes" id="UP001268256"/>
    </source>
</evidence>
<keyword evidence="2" id="KW-1185">Reference proteome</keyword>
<dbReference type="AlphaFoldDB" id="A0AAE4JVU2"/>
<dbReference type="Proteomes" id="UP001268256">
    <property type="component" value="Unassembled WGS sequence"/>
</dbReference>
<organism evidence="1 2">
    <name type="scientific">Pseudocalidococcus azoricus BACA0444</name>
    <dbReference type="NCBI Taxonomy" id="2918990"/>
    <lineage>
        <taxon>Bacteria</taxon>
        <taxon>Bacillati</taxon>
        <taxon>Cyanobacteriota</taxon>
        <taxon>Cyanophyceae</taxon>
        <taxon>Acaryochloridales</taxon>
        <taxon>Thermosynechococcaceae</taxon>
        <taxon>Pseudocalidococcus</taxon>
        <taxon>Pseudocalidococcus azoricus</taxon>
    </lineage>
</organism>